<accession>A0ABU7H573</accession>
<evidence type="ECO:0000313" key="4">
    <source>
        <dbReference type="Proteomes" id="UP001337681"/>
    </source>
</evidence>
<dbReference type="Proteomes" id="UP001337681">
    <property type="component" value="Unassembled WGS sequence"/>
</dbReference>
<dbReference type="EMBL" id="JAZDQU010000002">
    <property type="protein sequence ID" value="MEE1885706.1"/>
    <property type="molecule type" value="Genomic_DNA"/>
</dbReference>
<feature type="chain" id="PRO_5045530368" evidence="2">
    <location>
        <begin position="20"/>
        <end position="52"/>
    </location>
</feature>
<dbReference type="RefSeq" id="WP_330146601.1">
    <property type="nucleotide sequence ID" value="NZ_JAZDQU010000002.1"/>
</dbReference>
<feature type="signal peptide" evidence="2">
    <location>
        <begin position="1"/>
        <end position="19"/>
    </location>
</feature>
<sequence>MLRIIIALLLGLAATSSSNNVGTYNAEPDPIDSTGYTGGDNGNIPPPRPPKP</sequence>
<keyword evidence="4" id="KW-1185">Reference proteome</keyword>
<comment type="caution">
    <text evidence="3">The sequence shown here is derived from an EMBL/GenBank/DDBJ whole genome shotgun (WGS) entry which is preliminary data.</text>
</comment>
<reference evidence="3 4" key="1">
    <citation type="submission" date="2024-01" db="EMBL/GenBank/DDBJ databases">
        <title>Pedobacter sp. nov., isolated from oil-contaminated soil.</title>
        <authorList>
            <person name="Le N.T.T."/>
        </authorList>
    </citation>
    <scope>NUCLEOTIDE SEQUENCE [LARGE SCALE GENOMIC DNA]</scope>
    <source>
        <strain evidence="3 4">VNH31</strain>
    </source>
</reference>
<name>A0ABU7H573_9SPHI</name>
<keyword evidence="2" id="KW-0732">Signal</keyword>
<feature type="region of interest" description="Disordered" evidence="1">
    <location>
        <begin position="18"/>
        <end position="52"/>
    </location>
</feature>
<evidence type="ECO:0000256" key="2">
    <source>
        <dbReference type="SAM" id="SignalP"/>
    </source>
</evidence>
<gene>
    <name evidence="3" type="ORF">VRU49_09790</name>
</gene>
<proteinExistence type="predicted"/>
<protein>
    <submittedName>
        <fullName evidence="3">Uncharacterized protein</fullName>
    </submittedName>
</protein>
<evidence type="ECO:0000313" key="3">
    <source>
        <dbReference type="EMBL" id="MEE1885706.1"/>
    </source>
</evidence>
<evidence type="ECO:0000256" key="1">
    <source>
        <dbReference type="SAM" id="MobiDB-lite"/>
    </source>
</evidence>
<organism evidence="3 4">
    <name type="scientific">Pedobacter flavus</name>
    <dbReference type="NCBI Taxonomy" id="3113906"/>
    <lineage>
        <taxon>Bacteria</taxon>
        <taxon>Pseudomonadati</taxon>
        <taxon>Bacteroidota</taxon>
        <taxon>Sphingobacteriia</taxon>
        <taxon>Sphingobacteriales</taxon>
        <taxon>Sphingobacteriaceae</taxon>
        <taxon>Pedobacter</taxon>
    </lineage>
</organism>